<protein>
    <recommendedName>
        <fullName evidence="1">HTH cro/C1-type domain-containing protein</fullName>
    </recommendedName>
</protein>
<dbReference type="RefSeq" id="WP_087016559.1">
    <property type="nucleotide sequence ID" value="NZ_NHOC01000001.1"/>
</dbReference>
<evidence type="ECO:0000313" key="2">
    <source>
        <dbReference type="EMBL" id="OUM21671.1"/>
    </source>
</evidence>
<proteinExistence type="predicted"/>
<dbReference type="EMBL" id="NHOC01000001">
    <property type="protein sequence ID" value="OUM21671.1"/>
    <property type="molecule type" value="Genomic_DNA"/>
</dbReference>
<dbReference type="CDD" id="cd00093">
    <property type="entry name" value="HTH_XRE"/>
    <property type="match status" value="1"/>
</dbReference>
<dbReference type="AlphaFoldDB" id="A0A252F7C5"/>
<dbReference type="Proteomes" id="UP000194903">
    <property type="component" value="Unassembled WGS sequence"/>
</dbReference>
<dbReference type="Gene3D" id="1.10.260.40">
    <property type="entry name" value="lambda repressor-like DNA-binding domains"/>
    <property type="match status" value="1"/>
</dbReference>
<dbReference type="PROSITE" id="PS50943">
    <property type="entry name" value="HTH_CROC1"/>
    <property type="match status" value="1"/>
</dbReference>
<comment type="caution">
    <text evidence="2">The sequence shown here is derived from an EMBL/GenBank/DDBJ whole genome shotgun (WGS) entry which is preliminary data.</text>
</comment>
<dbReference type="InterPro" id="IPR001387">
    <property type="entry name" value="Cro/C1-type_HTH"/>
</dbReference>
<dbReference type="Pfam" id="PF13443">
    <property type="entry name" value="HTH_26"/>
    <property type="match status" value="1"/>
</dbReference>
<accession>A0A252F7C5</accession>
<dbReference type="GO" id="GO:0003677">
    <property type="term" value="F:DNA binding"/>
    <property type="evidence" value="ECO:0007669"/>
    <property type="project" value="InterPro"/>
</dbReference>
<reference evidence="2 3" key="1">
    <citation type="submission" date="2017-05" db="EMBL/GenBank/DDBJ databases">
        <title>Butyricicoccus porcorum sp. nov. a butyrate-producing bacterium from the swine intestinal tract.</title>
        <authorList>
            <person name="Trachsel J."/>
            <person name="Humphrey S."/>
            <person name="Allen H.K."/>
        </authorList>
    </citation>
    <scope>NUCLEOTIDE SEQUENCE [LARGE SCALE GENOMIC DNA]</scope>
    <source>
        <strain evidence="2">BB10</strain>
    </source>
</reference>
<dbReference type="SUPFAM" id="SSF47413">
    <property type="entry name" value="lambda repressor-like DNA-binding domains"/>
    <property type="match status" value="1"/>
</dbReference>
<evidence type="ECO:0000259" key="1">
    <source>
        <dbReference type="PROSITE" id="PS50943"/>
    </source>
</evidence>
<dbReference type="SMART" id="SM00530">
    <property type="entry name" value="HTH_XRE"/>
    <property type="match status" value="1"/>
</dbReference>
<dbReference type="OrthoDB" id="2056588at2"/>
<sequence length="63" mass="6703">MKVNAIKIESLLAVQGLTKTELAKKAGMSRQNVSTVVRRGTCEPRTAGKLAFALGVDVSDITE</sequence>
<gene>
    <name evidence="2" type="ORF">CBW42_00105</name>
</gene>
<evidence type="ECO:0000313" key="3">
    <source>
        <dbReference type="Proteomes" id="UP000194903"/>
    </source>
</evidence>
<organism evidence="2 3">
    <name type="scientific">Butyricicoccus porcorum</name>
    <dbReference type="NCBI Taxonomy" id="1945634"/>
    <lineage>
        <taxon>Bacteria</taxon>
        <taxon>Bacillati</taxon>
        <taxon>Bacillota</taxon>
        <taxon>Clostridia</taxon>
        <taxon>Eubacteriales</taxon>
        <taxon>Butyricicoccaceae</taxon>
        <taxon>Butyricicoccus</taxon>
    </lineage>
</organism>
<dbReference type="InterPro" id="IPR010982">
    <property type="entry name" value="Lambda_DNA-bd_dom_sf"/>
</dbReference>
<keyword evidence="3" id="KW-1185">Reference proteome</keyword>
<name>A0A252F7C5_9FIRM</name>
<feature type="domain" description="HTH cro/C1-type" evidence="1">
    <location>
        <begin position="8"/>
        <end position="61"/>
    </location>
</feature>